<reference evidence="2 3" key="1">
    <citation type="submission" date="2021-08" db="EMBL/GenBank/DDBJ databases">
        <title>Draft Genome Sequence of Phanerochaete sordida strain YK-624.</title>
        <authorList>
            <person name="Mori T."/>
            <person name="Dohra H."/>
            <person name="Suzuki T."/>
            <person name="Kawagishi H."/>
            <person name="Hirai H."/>
        </authorList>
    </citation>
    <scope>NUCLEOTIDE SEQUENCE [LARGE SCALE GENOMIC DNA]</scope>
    <source>
        <strain evidence="2 3">YK-624</strain>
    </source>
</reference>
<gene>
    <name evidence="2" type="ORF">PsYK624_068700</name>
</gene>
<organism evidence="2 3">
    <name type="scientific">Phanerochaete sordida</name>
    <dbReference type="NCBI Taxonomy" id="48140"/>
    <lineage>
        <taxon>Eukaryota</taxon>
        <taxon>Fungi</taxon>
        <taxon>Dikarya</taxon>
        <taxon>Basidiomycota</taxon>
        <taxon>Agaricomycotina</taxon>
        <taxon>Agaricomycetes</taxon>
        <taxon>Polyporales</taxon>
        <taxon>Phanerochaetaceae</taxon>
        <taxon>Phanerochaete</taxon>
    </lineage>
</organism>
<evidence type="ECO:0000259" key="1">
    <source>
        <dbReference type="PROSITE" id="PS50097"/>
    </source>
</evidence>
<dbReference type="AlphaFoldDB" id="A0A9P3G9F3"/>
<feature type="domain" description="BTB" evidence="1">
    <location>
        <begin position="23"/>
        <end position="97"/>
    </location>
</feature>
<dbReference type="PROSITE" id="PS50097">
    <property type="entry name" value="BTB"/>
    <property type="match status" value="1"/>
</dbReference>
<sequence>MDDYETATAETLEECRELWFDDGNVVLQAGNMIFCVHRGLLAQRSSYMKELFETISLTPPQYQVKYKSLPLICINSSAEDARILLSAVYDRNVFESALSNNQQTFALLEQSTRYDFKDLRAVVLDALTPYFPTTLDAWSFAKPSVKEHRPFSKRGSLIAFANIALHAAPHFLPAALLKFICCNDISRPSPVWYKGYFRGKVVELSPALKTAILRGRSTLDQIARTKIFSRIWRTPLACTPGPCAVAKKTASHSLARDSDGIIKPFATTLDLSTGWCNVCRRIMEDDWQTSMPHVWYELPWVFGLPEWDELLKDAPPPRTNVEVMDIACAMECEELWYPDGTVVLQAGFMRFRVYKGVLSKHSSVFADMFAMPQPVEAGAYEGCPLVVIHDSEEDTRAFLHALHSPDVPRAFIDDERLALTLLRMSHKYAAHKLRTTLLRALEPCFPTQLVDWEARLRTLPERTAFTTAGAIVQFANIAELAAPHLLPAAILALVPFCAHSSGEHPFGLATFRGVPVKPEHRLVRAVVQAREALDAVARTEVYLEIFNPGNPDCVALEGCDAARANAIAALADADGLISPFAHTKSEPGWRPEMFCGTCRARLERRFASGLRSEWKRLPERLALPGWDVLSSQVQDVEMPGP</sequence>
<dbReference type="OrthoDB" id="3045035at2759"/>
<dbReference type="CDD" id="cd18186">
    <property type="entry name" value="BTB_POZ_ZBTB_KLHL-like"/>
    <property type="match status" value="2"/>
</dbReference>
<keyword evidence="3" id="KW-1185">Reference proteome</keyword>
<protein>
    <recommendedName>
        <fullName evidence="1">BTB domain-containing protein</fullName>
    </recommendedName>
</protein>
<dbReference type="Gene3D" id="3.30.710.10">
    <property type="entry name" value="Potassium Channel Kv1.1, Chain A"/>
    <property type="match status" value="2"/>
</dbReference>
<dbReference type="SMART" id="SM00225">
    <property type="entry name" value="BTB"/>
    <property type="match status" value="2"/>
</dbReference>
<dbReference type="SUPFAM" id="SSF54695">
    <property type="entry name" value="POZ domain"/>
    <property type="match status" value="1"/>
</dbReference>
<dbReference type="Proteomes" id="UP000703269">
    <property type="component" value="Unassembled WGS sequence"/>
</dbReference>
<dbReference type="InterPro" id="IPR011333">
    <property type="entry name" value="SKP1/BTB/POZ_sf"/>
</dbReference>
<name>A0A9P3G9F3_9APHY</name>
<accession>A0A9P3G9F3</accession>
<proteinExistence type="predicted"/>
<evidence type="ECO:0000313" key="3">
    <source>
        <dbReference type="Proteomes" id="UP000703269"/>
    </source>
</evidence>
<dbReference type="Pfam" id="PF00651">
    <property type="entry name" value="BTB"/>
    <property type="match status" value="1"/>
</dbReference>
<dbReference type="InterPro" id="IPR000210">
    <property type="entry name" value="BTB/POZ_dom"/>
</dbReference>
<comment type="caution">
    <text evidence="2">The sequence shown here is derived from an EMBL/GenBank/DDBJ whole genome shotgun (WGS) entry which is preliminary data.</text>
</comment>
<evidence type="ECO:0000313" key="2">
    <source>
        <dbReference type="EMBL" id="GJE90726.1"/>
    </source>
</evidence>
<dbReference type="EMBL" id="BPQB01000018">
    <property type="protein sequence ID" value="GJE90726.1"/>
    <property type="molecule type" value="Genomic_DNA"/>
</dbReference>